<evidence type="ECO:0000259" key="6">
    <source>
        <dbReference type="PROSITE" id="PS50949"/>
    </source>
</evidence>
<dbReference type="CDD" id="cd00609">
    <property type="entry name" value="AAT_like"/>
    <property type="match status" value="1"/>
</dbReference>
<dbReference type="InterPro" id="IPR004839">
    <property type="entry name" value="Aminotransferase_I/II_large"/>
</dbReference>
<evidence type="ECO:0000256" key="4">
    <source>
        <dbReference type="ARBA" id="ARBA00023125"/>
    </source>
</evidence>
<feature type="domain" description="HTH gntR-type" evidence="6">
    <location>
        <begin position="11"/>
        <end position="79"/>
    </location>
</feature>
<dbReference type="Pfam" id="PF00392">
    <property type="entry name" value="GntR"/>
    <property type="match status" value="1"/>
</dbReference>
<comment type="caution">
    <text evidence="7">The sequence shown here is derived from an EMBL/GenBank/DDBJ whole genome shotgun (WGS) entry which is preliminary data.</text>
</comment>
<dbReference type="Gene3D" id="3.90.1150.10">
    <property type="entry name" value="Aspartate Aminotransferase, domain 1"/>
    <property type="match status" value="1"/>
</dbReference>
<dbReference type="InterPro" id="IPR015424">
    <property type="entry name" value="PyrdxlP-dep_Trfase"/>
</dbReference>
<evidence type="ECO:0000256" key="1">
    <source>
        <dbReference type="ARBA" id="ARBA00005384"/>
    </source>
</evidence>
<dbReference type="PANTHER" id="PTHR46577">
    <property type="entry name" value="HTH-TYPE TRANSCRIPTIONAL REGULATORY PROTEIN GABR"/>
    <property type="match status" value="1"/>
</dbReference>
<dbReference type="GO" id="GO:0008483">
    <property type="term" value="F:transaminase activity"/>
    <property type="evidence" value="ECO:0007669"/>
    <property type="project" value="UniProtKB-KW"/>
</dbReference>
<keyword evidence="5" id="KW-0804">Transcription</keyword>
<dbReference type="InterPro" id="IPR015421">
    <property type="entry name" value="PyrdxlP-dep_Trfase_major"/>
</dbReference>
<keyword evidence="2" id="KW-0663">Pyridoxal phosphate</keyword>
<dbReference type="InterPro" id="IPR051446">
    <property type="entry name" value="HTH_trans_reg/aminotransferase"/>
</dbReference>
<evidence type="ECO:0000256" key="3">
    <source>
        <dbReference type="ARBA" id="ARBA00023015"/>
    </source>
</evidence>
<dbReference type="RefSeq" id="WP_330075635.1">
    <property type="nucleotide sequence ID" value="NZ_JAZDQJ010000019.1"/>
</dbReference>
<keyword evidence="7" id="KW-0032">Aminotransferase</keyword>
<dbReference type="PROSITE" id="PS50949">
    <property type="entry name" value="HTH_GNTR"/>
    <property type="match status" value="1"/>
</dbReference>
<keyword evidence="3" id="KW-0805">Transcription regulation</keyword>
<organism evidence="7 8">
    <name type="scientific">Pseudomonas ulcerans</name>
    <dbReference type="NCBI Taxonomy" id="3115852"/>
    <lineage>
        <taxon>Bacteria</taxon>
        <taxon>Pseudomonadati</taxon>
        <taxon>Pseudomonadota</taxon>
        <taxon>Gammaproteobacteria</taxon>
        <taxon>Pseudomonadales</taxon>
        <taxon>Pseudomonadaceae</taxon>
        <taxon>Pseudomonas</taxon>
    </lineage>
</organism>
<dbReference type="InterPro" id="IPR015422">
    <property type="entry name" value="PyrdxlP-dep_Trfase_small"/>
</dbReference>
<dbReference type="InterPro" id="IPR000524">
    <property type="entry name" value="Tscrpt_reg_HTH_GntR"/>
</dbReference>
<keyword evidence="7" id="KW-0808">Transferase</keyword>
<proteinExistence type="inferred from homology"/>
<dbReference type="EMBL" id="JAZDQJ010000019">
    <property type="protein sequence ID" value="MEE1934875.1"/>
    <property type="molecule type" value="Genomic_DNA"/>
</dbReference>
<protein>
    <submittedName>
        <fullName evidence="7">PLP-dependent aminotransferase family protein</fullName>
    </submittedName>
</protein>
<evidence type="ECO:0000313" key="8">
    <source>
        <dbReference type="Proteomes" id="UP001335100"/>
    </source>
</evidence>
<evidence type="ECO:0000313" key="7">
    <source>
        <dbReference type="EMBL" id="MEE1934875.1"/>
    </source>
</evidence>
<dbReference type="SMART" id="SM00345">
    <property type="entry name" value="HTH_GNTR"/>
    <property type="match status" value="1"/>
</dbReference>
<dbReference type="Gene3D" id="3.40.640.10">
    <property type="entry name" value="Type I PLP-dependent aspartate aminotransferase-like (Major domain)"/>
    <property type="match status" value="1"/>
</dbReference>
<dbReference type="SUPFAM" id="SSF46785">
    <property type="entry name" value="Winged helix' DNA-binding domain"/>
    <property type="match status" value="1"/>
</dbReference>
<dbReference type="InterPro" id="IPR036388">
    <property type="entry name" value="WH-like_DNA-bd_sf"/>
</dbReference>
<dbReference type="PANTHER" id="PTHR46577:SF1">
    <property type="entry name" value="HTH-TYPE TRANSCRIPTIONAL REGULATORY PROTEIN GABR"/>
    <property type="match status" value="1"/>
</dbReference>
<gene>
    <name evidence="7" type="ORF">V0R50_16720</name>
</gene>
<sequence>MWTPTLPDDGQPRYLALIDAIARAIESGELKVGERLPPQRRLAWALGLNPSTTQQAYREAAARHLVSGEVGRGTYVLAGSKEATLFRLKQRDDDSAGIDLSTNVPVVDEHSQDLEQALRELLQQGPGHLLEHYLGAEQLLLGRLHGASWLNRRGLALNASQVLLCGGAHQGLFSVLMSFCNPGEAVMVEALTAPGIKATCRQLRLPLHGIAMDRDGILPDDLDRVARASGARVVVLTPALHNPTGASMGEQRRREIAAVVERLDLLLVEDDVYGALADEPPLLPLLGPRGLLVSSLSKTVCAGLRLGWIAGDAALLAQIDPHAQATHWQIAPLMLGIACRWIEDGSAARKLAWQREEVVQRWRLAQRLLGPALTHQDRPSPHIWLDGPRPGDELAATCRTKGVEVVPAQVFAVKQGQLPAVRISLTAARSRAELKQALERVAAVLGEFTAQDPG</sequence>
<accession>A0ABU7HTK8</accession>
<evidence type="ECO:0000256" key="2">
    <source>
        <dbReference type="ARBA" id="ARBA00022898"/>
    </source>
</evidence>
<name>A0ABU7HTK8_9PSED</name>
<dbReference type="CDD" id="cd07377">
    <property type="entry name" value="WHTH_GntR"/>
    <property type="match status" value="1"/>
</dbReference>
<dbReference type="InterPro" id="IPR036390">
    <property type="entry name" value="WH_DNA-bd_sf"/>
</dbReference>
<keyword evidence="4" id="KW-0238">DNA-binding</keyword>
<dbReference type="SUPFAM" id="SSF53383">
    <property type="entry name" value="PLP-dependent transferases"/>
    <property type="match status" value="1"/>
</dbReference>
<dbReference type="Proteomes" id="UP001335100">
    <property type="component" value="Unassembled WGS sequence"/>
</dbReference>
<comment type="similarity">
    <text evidence="1">In the C-terminal section; belongs to the class-I pyridoxal-phosphate-dependent aminotransferase family.</text>
</comment>
<reference evidence="7 8" key="1">
    <citation type="submission" date="2024-01" db="EMBL/GenBank/DDBJ databases">
        <title>Unpublished Manusciprt.</title>
        <authorList>
            <person name="Duman M."/>
            <person name="Valdes E.G."/>
            <person name="Ajmi N."/>
            <person name="Altun S."/>
            <person name="Saticioglu I.B."/>
        </authorList>
    </citation>
    <scope>NUCLEOTIDE SEQUENCE [LARGE SCALE GENOMIC DNA]</scope>
    <source>
        <strain evidence="7 8">148P</strain>
    </source>
</reference>
<evidence type="ECO:0000256" key="5">
    <source>
        <dbReference type="ARBA" id="ARBA00023163"/>
    </source>
</evidence>
<dbReference type="Pfam" id="PF00155">
    <property type="entry name" value="Aminotran_1_2"/>
    <property type="match status" value="1"/>
</dbReference>
<keyword evidence="8" id="KW-1185">Reference proteome</keyword>
<dbReference type="Gene3D" id="1.10.10.10">
    <property type="entry name" value="Winged helix-like DNA-binding domain superfamily/Winged helix DNA-binding domain"/>
    <property type="match status" value="1"/>
</dbReference>